<dbReference type="VEuPathDB" id="FungiDB:BDEG_28287"/>
<dbReference type="Proteomes" id="UP000077115">
    <property type="component" value="Unassembled WGS sequence"/>
</dbReference>
<reference evidence="1 2" key="1">
    <citation type="submission" date="2006-10" db="EMBL/GenBank/DDBJ databases">
        <title>The Genome Sequence of Batrachochytrium dendrobatidis JEL423.</title>
        <authorList>
            <consortium name="The Broad Institute Genome Sequencing Platform"/>
            <person name="Birren B."/>
            <person name="Lander E."/>
            <person name="Galagan J."/>
            <person name="Cuomo C."/>
            <person name="Devon K."/>
            <person name="Jaffe D."/>
            <person name="Butler J."/>
            <person name="Alvarez P."/>
            <person name="Gnerre S."/>
            <person name="Grabherr M."/>
            <person name="Kleber M."/>
            <person name="Mauceli E."/>
            <person name="Brockman W."/>
            <person name="Young S."/>
            <person name="LaButti K."/>
            <person name="Sykes S."/>
            <person name="DeCaprio D."/>
            <person name="Crawford M."/>
            <person name="Koehrsen M."/>
            <person name="Engels R."/>
            <person name="Montgomery P."/>
            <person name="Pearson M."/>
            <person name="Howarth C."/>
            <person name="Larson L."/>
            <person name="White J."/>
            <person name="O'Leary S."/>
            <person name="Kodira C."/>
            <person name="Zeng Q."/>
            <person name="Yandava C."/>
            <person name="Alvarado L."/>
            <person name="Longcore J."/>
            <person name="James T."/>
        </authorList>
    </citation>
    <scope>NUCLEOTIDE SEQUENCE [LARGE SCALE GENOMIC DNA]</scope>
    <source>
        <strain evidence="1 2">JEL423</strain>
    </source>
</reference>
<dbReference type="PANTHER" id="PTHR33651:SF2">
    <property type="entry name" value="PI3K_PI4K CATALYTIC DOMAIN-CONTAINING PROTEIN"/>
    <property type="match status" value="1"/>
</dbReference>
<dbReference type="EMBL" id="DS022314">
    <property type="protein sequence ID" value="OAJ45126.1"/>
    <property type="molecule type" value="Genomic_DNA"/>
</dbReference>
<gene>
    <name evidence="1" type="ORF">BDEG_28287</name>
</gene>
<accession>A0A177WYT6</accession>
<evidence type="ECO:0000313" key="2">
    <source>
        <dbReference type="Proteomes" id="UP000077115"/>
    </source>
</evidence>
<protein>
    <submittedName>
        <fullName evidence="1">Uncharacterized protein</fullName>
    </submittedName>
</protein>
<proteinExistence type="predicted"/>
<dbReference type="AlphaFoldDB" id="A0A177WYT6"/>
<name>A0A177WYT6_BATDL</name>
<dbReference type="PANTHER" id="PTHR33651">
    <property type="entry name" value="PROTEIN CBG06246"/>
    <property type="match status" value="1"/>
</dbReference>
<evidence type="ECO:0000313" key="1">
    <source>
        <dbReference type="EMBL" id="OAJ45126.1"/>
    </source>
</evidence>
<dbReference type="OrthoDB" id="2157682at2759"/>
<organism evidence="1 2">
    <name type="scientific">Batrachochytrium dendrobatidis (strain JEL423)</name>
    <dbReference type="NCBI Taxonomy" id="403673"/>
    <lineage>
        <taxon>Eukaryota</taxon>
        <taxon>Fungi</taxon>
        <taxon>Fungi incertae sedis</taxon>
        <taxon>Chytridiomycota</taxon>
        <taxon>Chytridiomycota incertae sedis</taxon>
        <taxon>Chytridiomycetes</taxon>
        <taxon>Rhizophydiales</taxon>
        <taxon>Rhizophydiales incertae sedis</taxon>
        <taxon>Batrachochytrium</taxon>
    </lineage>
</organism>
<sequence length="798" mass="90294">MENKSFFIQYLDNQPVEIETHFNGEVERKRPLDNVSKLIAAVKQALPSKLGTIDLDELTLHFVLDGVEMTYNSWNSITAIGNNGTTGLNPLVIKSKSDVNMDINYDWSHLSSFFTREFSDINETIQVVETDRQVKFKSKELRLFYSDQWRLESGRLPDMRFQDINFETDIQKRVDSFMGGNELVGLLIGPTGCGKTHEIINRAKKQFTIFIDARSYPALDDSDDASLFSLKESFESITSKWKKPNQSLPQLYDITYAFLLSRVLFLKYLKEKYPNITPAQFLIHQLFNSRAIRLCFLKLKLLSLDKLNDIHCSYIDDDLRCLFCFDQAHVLAEHLGSTIISSMEGNHIQQNGDVNEDSKRGTLSVLLYVIKNKEFAKKVIFAGTSSKLRNIDNFKSFGTKPVGPLILNEFITWDCEMALDYVTAFVDIHPDILKTVLTDNYRPRILENFVYDLFSAGINDNDSATAQRIRLKKQHAFSNINDIVEESYNAVIGRFTRMSIEPIARTIRAHSHTQIMLKLILSSMMTTNHGPIYCQLDKNQENFFMNTVGSIHLIRETGGYFLSEGYVIDLLLNLFRTEFQQFNLLSSLDLLSSIAGTKGKKTTAKGTPFEAVILAGMIQKNGPHLSNVLSSFGVSIAGLDGLQLPTIERKAGDGTIISDRPTGVFFRPSNQFRPDILAFLSKQVCVSFGIKLYTSKIPSAVSADNLESTNPDFFFIKADRPTNNEAYLKWQQSISDTPLKFSIRFLIELPEPLSAVSTENTYNSVEGNQNVVVVVSKSNMRNILSEQVASFVEFITSS</sequence>
<reference evidence="1 2" key="2">
    <citation type="submission" date="2016-05" db="EMBL/GenBank/DDBJ databases">
        <title>Lineage-specific infection strategies underlie the spectrum of fungal disease in amphibians.</title>
        <authorList>
            <person name="Cuomo C.A."/>
            <person name="Farrer R.A."/>
            <person name="James T."/>
            <person name="Longcore J."/>
            <person name="Birren B."/>
        </authorList>
    </citation>
    <scope>NUCLEOTIDE SEQUENCE [LARGE SCALE GENOMIC DNA]</scope>
    <source>
        <strain evidence="1 2">JEL423</strain>
    </source>
</reference>